<dbReference type="PANTHER" id="PTHR24031">
    <property type="entry name" value="RNA HELICASE"/>
    <property type="match status" value="1"/>
</dbReference>
<evidence type="ECO:0000256" key="14">
    <source>
        <dbReference type="RuleBase" id="RU365068"/>
    </source>
</evidence>
<dbReference type="InterPro" id="IPR025313">
    <property type="entry name" value="SPB4-like_CTE"/>
</dbReference>
<dbReference type="GO" id="GO:0030687">
    <property type="term" value="C:preribosome, large subunit precursor"/>
    <property type="evidence" value="ECO:0007669"/>
    <property type="project" value="EnsemblFungi"/>
</dbReference>
<keyword evidence="2" id="KW-0690">Ribosome biogenesis</keyword>
<dbReference type="PROSITE" id="PS51195">
    <property type="entry name" value="Q_MOTIF"/>
    <property type="match status" value="1"/>
</dbReference>
<dbReference type="GO" id="GO:0016887">
    <property type="term" value="F:ATP hydrolysis activity"/>
    <property type="evidence" value="ECO:0007669"/>
    <property type="project" value="RHEA"/>
</dbReference>
<feature type="domain" description="DEAD-box RNA helicase Q" evidence="18">
    <location>
        <begin position="8"/>
        <end position="36"/>
    </location>
</feature>
<gene>
    <name evidence="19" type="ORF">BABINDRAFT_176537</name>
</gene>
<dbReference type="STRING" id="984486.A0A1E3QPS5"/>
<dbReference type="SUPFAM" id="SSF52540">
    <property type="entry name" value="P-loop containing nucleoside triphosphate hydrolases"/>
    <property type="match status" value="1"/>
</dbReference>
<keyword evidence="5 13" id="KW-0378">Hydrolase</keyword>
<dbReference type="CDD" id="cd17960">
    <property type="entry name" value="DEADc_DDX55"/>
    <property type="match status" value="1"/>
</dbReference>
<dbReference type="PROSITE" id="PS00039">
    <property type="entry name" value="DEAD_ATP_HELICASE"/>
    <property type="match status" value="1"/>
</dbReference>
<dbReference type="SMART" id="SM00490">
    <property type="entry name" value="HELICc"/>
    <property type="match status" value="1"/>
</dbReference>
<evidence type="ECO:0000259" key="18">
    <source>
        <dbReference type="PROSITE" id="PS51195"/>
    </source>
</evidence>
<dbReference type="InterPro" id="IPR011545">
    <property type="entry name" value="DEAD/DEAH_box_helicase_dom"/>
</dbReference>
<evidence type="ECO:0000256" key="6">
    <source>
        <dbReference type="ARBA" id="ARBA00022806"/>
    </source>
</evidence>
<dbReference type="Pfam" id="PF13959">
    <property type="entry name" value="CTE_SPB4"/>
    <property type="match status" value="1"/>
</dbReference>
<evidence type="ECO:0000256" key="15">
    <source>
        <dbReference type="SAM" id="MobiDB-lite"/>
    </source>
</evidence>
<evidence type="ECO:0000256" key="10">
    <source>
        <dbReference type="ARBA" id="ARBA00023242"/>
    </source>
</evidence>
<keyword evidence="10" id="KW-0539">Nucleus</keyword>
<feature type="compositionally biased region" description="Basic and acidic residues" evidence="15">
    <location>
        <begin position="524"/>
        <end position="535"/>
    </location>
</feature>
<dbReference type="GO" id="GO:0005730">
    <property type="term" value="C:nucleolus"/>
    <property type="evidence" value="ECO:0007669"/>
    <property type="project" value="UniProtKB-SubCell"/>
</dbReference>
<dbReference type="InterPro" id="IPR000629">
    <property type="entry name" value="RNA-helicase_DEAD-box_CS"/>
</dbReference>
<dbReference type="EC" id="3.6.4.13" evidence="14"/>
<proteinExistence type="inferred from homology"/>
<evidence type="ECO:0000313" key="19">
    <source>
        <dbReference type="EMBL" id="ODQ79661.1"/>
    </source>
</evidence>
<feature type="short sequence motif" description="Q motif" evidence="12">
    <location>
        <begin position="8"/>
        <end position="36"/>
    </location>
</feature>
<dbReference type="OrthoDB" id="7396459at2759"/>
<dbReference type="GO" id="GO:0030686">
    <property type="term" value="C:90S preribosome"/>
    <property type="evidence" value="ECO:0007669"/>
    <property type="project" value="EnsemblFungi"/>
</dbReference>
<keyword evidence="7 13" id="KW-0067">ATP-binding</keyword>
<organism evidence="19 20">
    <name type="scientific">Babjeviella inositovora NRRL Y-12698</name>
    <dbReference type="NCBI Taxonomy" id="984486"/>
    <lineage>
        <taxon>Eukaryota</taxon>
        <taxon>Fungi</taxon>
        <taxon>Dikarya</taxon>
        <taxon>Ascomycota</taxon>
        <taxon>Saccharomycotina</taxon>
        <taxon>Pichiomycetes</taxon>
        <taxon>Serinales incertae sedis</taxon>
        <taxon>Babjeviella</taxon>
    </lineage>
</organism>
<dbReference type="AlphaFoldDB" id="A0A1E3QPS5"/>
<evidence type="ECO:0000256" key="11">
    <source>
        <dbReference type="ARBA" id="ARBA00038002"/>
    </source>
</evidence>
<dbReference type="Pfam" id="PF00271">
    <property type="entry name" value="Helicase_C"/>
    <property type="match status" value="1"/>
</dbReference>
<protein>
    <recommendedName>
        <fullName evidence="14">ATP-dependent RNA helicase</fullName>
        <ecNumber evidence="14">3.6.4.13</ecNumber>
    </recommendedName>
</protein>
<dbReference type="Gene3D" id="3.40.50.300">
    <property type="entry name" value="P-loop containing nucleotide triphosphate hydrolases"/>
    <property type="match status" value="2"/>
</dbReference>
<evidence type="ECO:0000313" key="20">
    <source>
        <dbReference type="Proteomes" id="UP000094336"/>
    </source>
</evidence>
<dbReference type="GO" id="GO:0003724">
    <property type="term" value="F:RNA helicase activity"/>
    <property type="evidence" value="ECO:0007669"/>
    <property type="project" value="UniProtKB-EC"/>
</dbReference>
<evidence type="ECO:0000256" key="3">
    <source>
        <dbReference type="ARBA" id="ARBA00022552"/>
    </source>
</evidence>
<dbReference type="EMBL" id="KV454432">
    <property type="protein sequence ID" value="ODQ79661.1"/>
    <property type="molecule type" value="Genomic_DNA"/>
</dbReference>
<dbReference type="GO" id="GO:1902626">
    <property type="term" value="P:assembly of large subunit precursor of preribosome"/>
    <property type="evidence" value="ECO:0007669"/>
    <property type="project" value="EnsemblFungi"/>
</dbReference>
<dbReference type="CDD" id="cd18787">
    <property type="entry name" value="SF2_C_DEAD"/>
    <property type="match status" value="1"/>
</dbReference>
<dbReference type="GeneID" id="30148871"/>
<dbReference type="RefSeq" id="XP_018984989.1">
    <property type="nucleotide sequence ID" value="XM_019131018.1"/>
</dbReference>
<comment type="catalytic activity">
    <reaction evidence="14">
        <text>ATP + H2O = ADP + phosphate + H(+)</text>
        <dbReference type="Rhea" id="RHEA:13065"/>
        <dbReference type="ChEBI" id="CHEBI:15377"/>
        <dbReference type="ChEBI" id="CHEBI:15378"/>
        <dbReference type="ChEBI" id="CHEBI:30616"/>
        <dbReference type="ChEBI" id="CHEBI:43474"/>
        <dbReference type="ChEBI" id="CHEBI:456216"/>
        <dbReference type="EC" id="3.6.4.13"/>
    </reaction>
</comment>
<dbReference type="InterPro" id="IPR056330">
    <property type="entry name" value="CTT_SPB4"/>
</dbReference>
<comment type="similarity">
    <text evidence="11">Belongs to the DEAD box helicase family. DDX55/SPB4 subfamily.</text>
</comment>
<dbReference type="GO" id="GO:0000470">
    <property type="term" value="P:maturation of LSU-rRNA"/>
    <property type="evidence" value="ECO:0007669"/>
    <property type="project" value="EnsemblFungi"/>
</dbReference>
<keyword evidence="4 13" id="KW-0547">Nucleotide-binding</keyword>
<dbReference type="InterPro" id="IPR001650">
    <property type="entry name" value="Helicase_C-like"/>
</dbReference>
<evidence type="ECO:0000256" key="7">
    <source>
        <dbReference type="ARBA" id="ARBA00022840"/>
    </source>
</evidence>
<evidence type="ECO:0000256" key="1">
    <source>
        <dbReference type="ARBA" id="ARBA00004604"/>
    </source>
</evidence>
<keyword evidence="3" id="KW-0698">rRNA processing</keyword>
<dbReference type="Pfam" id="PF23681">
    <property type="entry name" value="CTT_SPB4"/>
    <property type="match status" value="1"/>
</dbReference>
<keyword evidence="20" id="KW-1185">Reference proteome</keyword>
<dbReference type="InterPro" id="IPR027417">
    <property type="entry name" value="P-loop_NTPase"/>
</dbReference>
<dbReference type="SMART" id="SM00487">
    <property type="entry name" value="DEXDc"/>
    <property type="match status" value="1"/>
</dbReference>
<evidence type="ECO:0000256" key="13">
    <source>
        <dbReference type="RuleBase" id="RU000492"/>
    </source>
</evidence>
<feature type="compositionally biased region" description="Basic and acidic residues" evidence="15">
    <location>
        <begin position="547"/>
        <end position="559"/>
    </location>
</feature>
<sequence length="610" mass="69116">MSTSSLAWENLTYDLQPWIKEMVKSMGFTSMTPVQAATIPLFCGNKDVVVEAMTGSGKTMAFGIPVLEKVSRYLQQPGSDGVVKKGHMLGIVLAPTRELANQINQVFQGMLQFQPADHVQIRTQLLVGSLASVREDLNTYVSEKPHILIATPGRMLDFLSSNLVRTPSLEILVLDEADKLLDVSFEMDVRAIIRQLPRQRRTGLFSATLSSAGDTIFKTGMTNPVRISVKAQKSGQAMPSSLGISYLVTKPEQKLLNLLVLLNNYHYKKAIVYFPTCTGVTYFYNMIQNLVKNRVLDGEDLKFFSLHGKLQAKPRIKTLNAFTDASASGGKSILMTTDVAARGIDIPDVELVIQMDAPTDPDVFLHRCGRTGRANKVGKAIVLLNEGREEDYLSFMEVRHVEMSETSVDLSQYSEFFERITARVRKWILGDRARHELGVKSFVGFVRYYSKHQASSIFRLQSLDYLGLAKMYGLMRLPKMPESRYVPQELMPEEGWLGEKIDMDAYAYKDVQKEKSRLDTLETEKQRRLEQSAKRKEFKHNNTAWSDKTDTKEGKAVRREKMKRKREAIQKQIMEEPSDDEDQVVDWKDMVRANKKKKSDSGMQGSFDDL</sequence>
<evidence type="ECO:0000259" key="17">
    <source>
        <dbReference type="PROSITE" id="PS51194"/>
    </source>
</evidence>
<dbReference type="PROSITE" id="PS51192">
    <property type="entry name" value="HELICASE_ATP_BIND_1"/>
    <property type="match status" value="1"/>
</dbReference>
<dbReference type="GO" id="GO:0003723">
    <property type="term" value="F:RNA binding"/>
    <property type="evidence" value="ECO:0007669"/>
    <property type="project" value="UniProtKB-UniRule"/>
</dbReference>
<dbReference type="GO" id="GO:0005524">
    <property type="term" value="F:ATP binding"/>
    <property type="evidence" value="ECO:0007669"/>
    <property type="project" value="UniProtKB-UniRule"/>
</dbReference>
<comment type="domain">
    <text evidence="14">The Q motif is unique to and characteristic of the DEAD box family of RNA helicases and controls ATP binding and hydrolysis.</text>
</comment>
<evidence type="ECO:0000256" key="9">
    <source>
        <dbReference type="ARBA" id="ARBA00023054"/>
    </source>
</evidence>
<accession>A0A1E3QPS5</accession>
<feature type="domain" description="Helicase ATP-binding" evidence="16">
    <location>
        <begin position="39"/>
        <end position="227"/>
    </location>
</feature>
<dbReference type="Proteomes" id="UP000094336">
    <property type="component" value="Unassembled WGS sequence"/>
</dbReference>
<dbReference type="InterPro" id="IPR014001">
    <property type="entry name" value="Helicase_ATP-bd"/>
</dbReference>
<evidence type="ECO:0000259" key="16">
    <source>
        <dbReference type="PROSITE" id="PS51192"/>
    </source>
</evidence>
<feature type="domain" description="Helicase C-terminal" evidence="17">
    <location>
        <begin position="254"/>
        <end position="421"/>
    </location>
</feature>
<keyword evidence="6 13" id="KW-0347">Helicase</keyword>
<reference evidence="20" key="1">
    <citation type="submission" date="2016-05" db="EMBL/GenBank/DDBJ databases">
        <title>Comparative genomics of biotechnologically important yeasts.</title>
        <authorList>
            <consortium name="DOE Joint Genome Institute"/>
            <person name="Riley R."/>
            <person name="Haridas S."/>
            <person name="Wolfe K.H."/>
            <person name="Lopes M.R."/>
            <person name="Hittinger C.T."/>
            <person name="Goker M."/>
            <person name="Salamov A."/>
            <person name="Wisecaver J."/>
            <person name="Long T.M."/>
            <person name="Aerts A.L."/>
            <person name="Barry K."/>
            <person name="Choi C."/>
            <person name="Clum A."/>
            <person name="Coughlan A.Y."/>
            <person name="Deshpande S."/>
            <person name="Douglass A.P."/>
            <person name="Hanson S.J."/>
            <person name="Klenk H.-P."/>
            <person name="Labutti K."/>
            <person name="Lapidus A."/>
            <person name="Lindquist E."/>
            <person name="Lipzen A."/>
            <person name="Meier-Kolthoff J.P."/>
            <person name="Ohm R.A."/>
            <person name="Otillar R.P."/>
            <person name="Pangilinan J."/>
            <person name="Peng Y."/>
            <person name="Rokas A."/>
            <person name="Rosa C.A."/>
            <person name="Scheuner C."/>
            <person name="Sibirny A.A."/>
            <person name="Slot J.C."/>
            <person name="Stielow J.B."/>
            <person name="Sun H."/>
            <person name="Kurtzman C.P."/>
            <person name="Blackwell M."/>
            <person name="Grigoriev I.V."/>
            <person name="Jeffries T.W."/>
        </authorList>
    </citation>
    <scope>NUCLEOTIDE SEQUENCE [LARGE SCALE GENOMIC DNA]</scope>
    <source>
        <strain evidence="20">NRRL Y-12698</strain>
    </source>
</reference>
<keyword evidence="9" id="KW-0175">Coiled coil</keyword>
<comment type="subcellular location">
    <subcellularLocation>
        <location evidence="1">Nucleus</location>
        <location evidence="1">Nucleolus</location>
    </subcellularLocation>
</comment>
<dbReference type="GO" id="GO:0005654">
    <property type="term" value="C:nucleoplasm"/>
    <property type="evidence" value="ECO:0007669"/>
    <property type="project" value="EnsemblFungi"/>
</dbReference>
<keyword evidence="8 14" id="KW-0694">RNA-binding</keyword>
<name>A0A1E3QPS5_9ASCO</name>
<evidence type="ECO:0000256" key="2">
    <source>
        <dbReference type="ARBA" id="ARBA00022517"/>
    </source>
</evidence>
<dbReference type="PROSITE" id="PS51194">
    <property type="entry name" value="HELICASE_CTER"/>
    <property type="match status" value="1"/>
</dbReference>
<dbReference type="InterPro" id="IPR014014">
    <property type="entry name" value="RNA_helicase_DEAD_Q_motif"/>
</dbReference>
<comment type="function">
    <text evidence="14">RNA helicase.</text>
</comment>
<feature type="region of interest" description="Disordered" evidence="15">
    <location>
        <begin position="524"/>
        <end position="587"/>
    </location>
</feature>
<dbReference type="SMART" id="SM01178">
    <property type="entry name" value="DUF4217"/>
    <property type="match status" value="1"/>
</dbReference>
<dbReference type="Pfam" id="PF00270">
    <property type="entry name" value="DEAD"/>
    <property type="match status" value="1"/>
</dbReference>
<evidence type="ECO:0000256" key="8">
    <source>
        <dbReference type="ARBA" id="ARBA00022884"/>
    </source>
</evidence>
<evidence type="ECO:0000256" key="5">
    <source>
        <dbReference type="ARBA" id="ARBA00022801"/>
    </source>
</evidence>
<evidence type="ECO:0000256" key="4">
    <source>
        <dbReference type="ARBA" id="ARBA00022741"/>
    </source>
</evidence>
<evidence type="ECO:0000256" key="12">
    <source>
        <dbReference type="PROSITE-ProRule" id="PRU00552"/>
    </source>
</evidence>